<feature type="transmembrane region" description="Helical" evidence="2">
    <location>
        <begin position="87"/>
        <end position="106"/>
    </location>
</feature>
<sequence length="239" mass="26306">MKHIVATYSPSVLSEVDVERLLARFMAGETSREEEQQLGAFFRQPNVPEKWADYREMFAYFDAGMPQQNEAPVSLAAPKKPGRRTRFLSLGLSGAAAAVVGFAFLLSPSSEVDQRPMPAAPIAAARPAISAQVAPEVEPSESQPLRSRPKTKAVRREADNDEQADQERQVDMQLKVIAMQNALALLDYEAKDRLEQVRAWAKEENANKTAVSALNDAIYWEDKPSTTTADASDANSITP</sequence>
<keyword evidence="2" id="KW-0472">Membrane</keyword>
<protein>
    <submittedName>
        <fullName evidence="3">Uncharacterized protein</fullName>
    </submittedName>
</protein>
<accession>A0A929RW63</accession>
<dbReference type="EMBL" id="JABZGR010000011">
    <property type="protein sequence ID" value="MBF0970380.1"/>
    <property type="molecule type" value="Genomic_DNA"/>
</dbReference>
<feature type="region of interest" description="Disordered" evidence="1">
    <location>
        <begin position="219"/>
        <end position="239"/>
    </location>
</feature>
<evidence type="ECO:0000256" key="2">
    <source>
        <dbReference type="SAM" id="Phobius"/>
    </source>
</evidence>
<evidence type="ECO:0000313" key="4">
    <source>
        <dbReference type="Proteomes" id="UP000704068"/>
    </source>
</evidence>
<dbReference type="RefSeq" id="WP_303763753.1">
    <property type="nucleotide sequence ID" value="NZ_JABZGR010000011.1"/>
</dbReference>
<keyword evidence="2" id="KW-0812">Transmembrane</keyword>
<feature type="region of interest" description="Disordered" evidence="1">
    <location>
        <begin position="131"/>
        <end position="167"/>
    </location>
</feature>
<dbReference type="Proteomes" id="UP000704068">
    <property type="component" value="Unassembled WGS sequence"/>
</dbReference>
<comment type="caution">
    <text evidence="3">The sequence shown here is derived from an EMBL/GenBank/DDBJ whole genome shotgun (WGS) entry which is preliminary data.</text>
</comment>
<evidence type="ECO:0000256" key="1">
    <source>
        <dbReference type="SAM" id="MobiDB-lite"/>
    </source>
</evidence>
<feature type="compositionally biased region" description="Polar residues" evidence="1">
    <location>
        <begin position="225"/>
        <end position="239"/>
    </location>
</feature>
<reference evidence="3" key="1">
    <citation type="submission" date="2020-04" db="EMBL/GenBank/DDBJ databases">
        <title>Deep metagenomics examines the oral microbiome during advanced dental caries in children, revealing novel taxa and co-occurrences with host molecules.</title>
        <authorList>
            <person name="Baker J.L."/>
            <person name="Morton J.T."/>
            <person name="Dinis M."/>
            <person name="Alvarez R."/>
            <person name="Tran N.C."/>
            <person name="Knight R."/>
            <person name="Edlund A."/>
        </authorList>
    </citation>
    <scope>NUCLEOTIDE SEQUENCE</scope>
    <source>
        <strain evidence="3">JCVI_34_bin.1</strain>
    </source>
</reference>
<gene>
    <name evidence="3" type="ORF">HXK21_04995</name>
</gene>
<proteinExistence type="predicted"/>
<organism evidence="3 4">
    <name type="scientific">Alloprevotella tannerae</name>
    <dbReference type="NCBI Taxonomy" id="76122"/>
    <lineage>
        <taxon>Bacteria</taxon>
        <taxon>Pseudomonadati</taxon>
        <taxon>Bacteroidota</taxon>
        <taxon>Bacteroidia</taxon>
        <taxon>Bacteroidales</taxon>
        <taxon>Prevotellaceae</taxon>
        <taxon>Alloprevotella</taxon>
    </lineage>
</organism>
<name>A0A929RW63_9BACT</name>
<evidence type="ECO:0000313" key="3">
    <source>
        <dbReference type="EMBL" id="MBF0970380.1"/>
    </source>
</evidence>
<keyword evidence="2" id="KW-1133">Transmembrane helix</keyword>
<dbReference type="AlphaFoldDB" id="A0A929RW63"/>